<dbReference type="PANTHER" id="PTHR43047:SF68">
    <property type="entry name" value="HISTIDINE KINASE 5"/>
    <property type="match status" value="1"/>
</dbReference>
<evidence type="ECO:0000256" key="4">
    <source>
        <dbReference type="ARBA" id="ARBA00022679"/>
    </source>
</evidence>
<sequence>MDPNIRAYILHRPSHFRAVTFADNSWTLWDNGIRVHTLGNINTFYHQAVEHHLVWLAHQEHYVDVYPQVLQLLESNPAEPPRSLVHGQAESLPCVDRTDSATDGEGASSQDDDCAIPFYLVRWIEEEHRAICPKDNSTAPGVNMEFLSMAFMGSFSRSAVNQTAGAKTTVSNIVMATVILFTLSFITPLFVNIPQCVLSAIIIQAVLSLALEHWKQYMLGRHFKVYSGHETLRWLKTQAKMTPKLTRWAAEIDQYDFELKPVKGKYNVVADALSRRSDYFGAIVHYLDIGKDLQEKVRQAYAQDPIYSDLLKRVKEAPETEPDYRTTEGPLFEKTNVVDRLCIPNSEEIRSLILGECRDTEGHFGWQETLANLMRVYTWHGMKADCIEYVRGCKVCQRNKTTTRAPLGLLRPLPIPYQPGDSVSIDFMDAGVKSGHGQSQVMVIVDRFSKPSLMKRFVDREVRESESFSSGTTIPLAAWSTGQRCLDSTMACVDRRSNSSLPAERDVCKQIDTVIAQSKVPGNRPILRNLVIGYFACLLLVIGLCLVSPSVLHTGIRQTKTSDHVIRMAWGQLVLSQSVCRSANTILMDCVKQKPYADDMIKLSTRYSEWKIGHDGLANGNSSLGLPAPTSNAIRSLYNDMRPSFHEIDESVNAILAYQAANVSNLTDRCDATFETQTASISSNLSNYTQKMNQVLAEYEVDRQRCIDSLMVVMWVLHAVAILILLVQGAFVIRPLHGRLLLLISERYELLRRSFEAEAESRGVSLLMVSYVSHELREPLDSAIAYIRDAAHHLLDYMRELPSREIDAAMLQADCMAAQDKLNQAMQNCQLMNTVISDVADMRRLELGRMTLAVDYISVADAVRQVVRTLEPKLNGNKSVRLTTDLDSAVLWRKYLCDQHRLEQVLLNLTSNAIKFCDEGVVTVHARPTDDGLRFEVSDTGSGLPEEAIQKLFDPFMETPYDKNANKSGGTGLGLYIVKLLIDLQGGSYGVYSEPSIGTTFWFELPAQNLESRVSMERKSMTLEKRSNDSAIHFKIAGPPPLEAEEHAVDVGGALSSASVHTPSLVTVEVVSTRTSPLLAAGGKGGAGPPGRDPWEAASRSD</sequence>
<evidence type="ECO:0000313" key="12">
    <source>
        <dbReference type="EMBL" id="GBG88248.1"/>
    </source>
</evidence>
<dbReference type="Gene3D" id="3.30.565.10">
    <property type="entry name" value="Histidine kinase-like ATPase, C-terminal domain"/>
    <property type="match status" value="1"/>
</dbReference>
<evidence type="ECO:0000256" key="6">
    <source>
        <dbReference type="ARBA" id="ARBA00022777"/>
    </source>
</evidence>
<evidence type="ECO:0000256" key="8">
    <source>
        <dbReference type="ARBA" id="ARBA00023136"/>
    </source>
</evidence>
<dbReference type="CDD" id="cd16922">
    <property type="entry name" value="HATPase_EvgS-ArcB-TorS-like"/>
    <property type="match status" value="1"/>
</dbReference>
<dbReference type="PANTHER" id="PTHR43047">
    <property type="entry name" value="TWO-COMPONENT HISTIDINE PROTEIN KINASE"/>
    <property type="match status" value="1"/>
</dbReference>
<feature type="compositionally biased region" description="Basic and acidic residues" evidence="9">
    <location>
        <begin position="1093"/>
        <end position="1102"/>
    </location>
</feature>
<comment type="catalytic activity">
    <reaction evidence="1">
        <text>ATP + protein L-histidine = ADP + protein N-phospho-L-histidine.</text>
        <dbReference type="EC" id="2.7.13.3"/>
    </reaction>
</comment>
<feature type="transmembrane region" description="Helical" evidence="10">
    <location>
        <begin position="712"/>
        <end position="733"/>
    </location>
</feature>
<dbReference type="Gene3D" id="1.10.287.130">
    <property type="match status" value="1"/>
</dbReference>
<dbReference type="InterPro" id="IPR003594">
    <property type="entry name" value="HATPase_dom"/>
</dbReference>
<evidence type="ECO:0000259" key="11">
    <source>
        <dbReference type="PROSITE" id="PS50109"/>
    </source>
</evidence>
<dbReference type="Pfam" id="PF02518">
    <property type="entry name" value="HATPase_c"/>
    <property type="match status" value="1"/>
</dbReference>
<dbReference type="SMART" id="SM00387">
    <property type="entry name" value="HATPase_c"/>
    <property type="match status" value="1"/>
</dbReference>
<comment type="subcellular location">
    <subcellularLocation>
        <location evidence="2">Membrane</location>
        <topology evidence="2">Multi-pass membrane protein</topology>
    </subcellularLocation>
</comment>
<feature type="region of interest" description="Disordered" evidence="9">
    <location>
        <begin position="1077"/>
        <end position="1102"/>
    </location>
</feature>
<dbReference type="Pfam" id="PF17921">
    <property type="entry name" value="Integrase_H2C2"/>
    <property type="match status" value="1"/>
</dbReference>
<dbReference type="EMBL" id="BFEA01000660">
    <property type="protein sequence ID" value="GBG88248.1"/>
    <property type="molecule type" value="Genomic_DNA"/>
</dbReference>
<dbReference type="GO" id="GO:0005886">
    <property type="term" value="C:plasma membrane"/>
    <property type="evidence" value="ECO:0007669"/>
    <property type="project" value="TreeGrafter"/>
</dbReference>
<dbReference type="PROSITE" id="PS50109">
    <property type="entry name" value="HIS_KIN"/>
    <property type="match status" value="1"/>
</dbReference>
<keyword evidence="6" id="KW-0418">Kinase</keyword>
<name>A0A388M100_CHABU</name>
<dbReference type="SUPFAM" id="SSF47384">
    <property type="entry name" value="Homodimeric domain of signal transducing histidine kinase"/>
    <property type="match status" value="1"/>
</dbReference>
<accession>A0A388M100</accession>
<dbReference type="InterPro" id="IPR004358">
    <property type="entry name" value="Sig_transdc_His_kin-like_C"/>
</dbReference>
<dbReference type="InterPro" id="IPR041588">
    <property type="entry name" value="Integrase_H2C2"/>
</dbReference>
<evidence type="ECO:0000313" key="13">
    <source>
        <dbReference type="Proteomes" id="UP000265515"/>
    </source>
</evidence>
<keyword evidence="4" id="KW-0808">Transferase</keyword>
<feature type="domain" description="Histidine kinase" evidence="11">
    <location>
        <begin position="771"/>
        <end position="1009"/>
    </location>
</feature>
<dbReference type="InterPro" id="IPR036890">
    <property type="entry name" value="HATPase_C_sf"/>
</dbReference>
<organism evidence="12 13">
    <name type="scientific">Chara braunii</name>
    <name type="common">Braun's stonewort</name>
    <dbReference type="NCBI Taxonomy" id="69332"/>
    <lineage>
        <taxon>Eukaryota</taxon>
        <taxon>Viridiplantae</taxon>
        <taxon>Streptophyta</taxon>
        <taxon>Charophyceae</taxon>
        <taxon>Charales</taxon>
        <taxon>Characeae</taxon>
        <taxon>Chara</taxon>
    </lineage>
</organism>
<reference evidence="12 13" key="1">
    <citation type="journal article" date="2018" name="Cell">
        <title>The Chara Genome: Secondary Complexity and Implications for Plant Terrestrialization.</title>
        <authorList>
            <person name="Nishiyama T."/>
            <person name="Sakayama H."/>
            <person name="Vries J.D."/>
            <person name="Buschmann H."/>
            <person name="Saint-Marcoux D."/>
            <person name="Ullrich K.K."/>
            <person name="Haas F.B."/>
            <person name="Vanderstraeten L."/>
            <person name="Becker D."/>
            <person name="Lang D."/>
            <person name="Vosolsobe S."/>
            <person name="Rombauts S."/>
            <person name="Wilhelmsson P.K.I."/>
            <person name="Janitza P."/>
            <person name="Kern R."/>
            <person name="Heyl A."/>
            <person name="Rumpler F."/>
            <person name="Villalobos L.I.A.C."/>
            <person name="Clay J.M."/>
            <person name="Skokan R."/>
            <person name="Toyoda A."/>
            <person name="Suzuki Y."/>
            <person name="Kagoshima H."/>
            <person name="Schijlen E."/>
            <person name="Tajeshwar N."/>
            <person name="Catarino B."/>
            <person name="Hetherington A.J."/>
            <person name="Saltykova A."/>
            <person name="Bonnot C."/>
            <person name="Breuninger H."/>
            <person name="Symeonidi A."/>
            <person name="Radhakrishnan G.V."/>
            <person name="Van Nieuwerburgh F."/>
            <person name="Deforce D."/>
            <person name="Chang C."/>
            <person name="Karol K.G."/>
            <person name="Hedrich R."/>
            <person name="Ulvskov P."/>
            <person name="Glockner G."/>
            <person name="Delwiche C.F."/>
            <person name="Petrasek J."/>
            <person name="Van de Peer Y."/>
            <person name="Friml J."/>
            <person name="Beilby M."/>
            <person name="Dolan L."/>
            <person name="Kohara Y."/>
            <person name="Sugano S."/>
            <person name="Fujiyama A."/>
            <person name="Delaux P.-M."/>
            <person name="Quint M."/>
            <person name="TheiBen G."/>
            <person name="Hagemann M."/>
            <person name="Harholt J."/>
            <person name="Dunand C."/>
            <person name="Zachgo S."/>
            <person name="Langdale J."/>
            <person name="Maumus F."/>
            <person name="Straeten D.V.D."/>
            <person name="Gould S.B."/>
            <person name="Rensing S.A."/>
        </authorList>
    </citation>
    <scope>NUCLEOTIDE SEQUENCE [LARGE SCALE GENOMIC DNA]</scope>
    <source>
        <strain evidence="12 13">S276</strain>
    </source>
</reference>
<evidence type="ECO:0000256" key="3">
    <source>
        <dbReference type="ARBA" id="ARBA00012438"/>
    </source>
</evidence>
<dbReference type="Proteomes" id="UP000265515">
    <property type="component" value="Unassembled WGS sequence"/>
</dbReference>
<keyword evidence="13" id="KW-1185">Reference proteome</keyword>
<dbReference type="GO" id="GO:0016787">
    <property type="term" value="F:hydrolase activity"/>
    <property type="evidence" value="ECO:0007669"/>
    <property type="project" value="UniProtKB-KW"/>
</dbReference>
<dbReference type="OrthoDB" id="60033at2759"/>
<evidence type="ECO:0000256" key="9">
    <source>
        <dbReference type="SAM" id="MobiDB-lite"/>
    </source>
</evidence>
<dbReference type="InterPro" id="IPR005467">
    <property type="entry name" value="His_kinase_dom"/>
</dbReference>
<dbReference type="InterPro" id="IPR011547">
    <property type="entry name" value="SLC26A/SulP_dom"/>
</dbReference>
<protein>
    <recommendedName>
        <fullName evidence="3">histidine kinase</fullName>
        <ecNumber evidence="3">2.7.13.3</ecNumber>
    </recommendedName>
</protein>
<evidence type="ECO:0000256" key="1">
    <source>
        <dbReference type="ARBA" id="ARBA00000085"/>
    </source>
</evidence>
<proteinExistence type="predicted"/>
<evidence type="ECO:0000256" key="2">
    <source>
        <dbReference type="ARBA" id="ARBA00004141"/>
    </source>
</evidence>
<comment type="caution">
    <text evidence="12">The sequence shown here is derived from an EMBL/GenBank/DDBJ whole genome shotgun (WGS) entry which is preliminary data.</text>
</comment>
<dbReference type="GO" id="GO:0009927">
    <property type="term" value="F:histidine phosphotransfer kinase activity"/>
    <property type="evidence" value="ECO:0007669"/>
    <property type="project" value="TreeGrafter"/>
</dbReference>
<dbReference type="Pfam" id="PF00916">
    <property type="entry name" value="Sulfate_transp"/>
    <property type="match status" value="1"/>
</dbReference>
<keyword evidence="5 10" id="KW-0812">Transmembrane</keyword>
<dbReference type="InterPro" id="IPR036097">
    <property type="entry name" value="HisK_dim/P_sf"/>
</dbReference>
<dbReference type="Gramene" id="GBG88248">
    <property type="protein sequence ID" value="GBG88248"/>
    <property type="gene ID" value="CBR_g46815"/>
</dbReference>
<dbReference type="EC" id="2.7.13.3" evidence="3"/>
<dbReference type="SUPFAM" id="SSF56672">
    <property type="entry name" value="DNA/RNA polymerases"/>
    <property type="match status" value="1"/>
</dbReference>
<keyword evidence="7 10" id="KW-1133">Transmembrane helix</keyword>
<dbReference type="SUPFAM" id="SSF55874">
    <property type="entry name" value="ATPase domain of HSP90 chaperone/DNA topoisomerase II/histidine kinase"/>
    <property type="match status" value="1"/>
</dbReference>
<dbReference type="AlphaFoldDB" id="A0A388M100"/>
<feature type="transmembrane region" description="Helical" evidence="10">
    <location>
        <begin position="531"/>
        <end position="552"/>
    </location>
</feature>
<feature type="transmembrane region" description="Helical" evidence="10">
    <location>
        <begin position="173"/>
        <end position="191"/>
    </location>
</feature>
<evidence type="ECO:0000256" key="10">
    <source>
        <dbReference type="SAM" id="Phobius"/>
    </source>
</evidence>
<dbReference type="GO" id="GO:0003964">
    <property type="term" value="F:RNA-directed DNA polymerase activity"/>
    <property type="evidence" value="ECO:0007669"/>
    <property type="project" value="UniProtKB-KW"/>
</dbReference>
<dbReference type="CDD" id="cd09274">
    <property type="entry name" value="RNase_HI_RT_Ty3"/>
    <property type="match status" value="1"/>
</dbReference>
<evidence type="ECO:0000256" key="7">
    <source>
        <dbReference type="ARBA" id="ARBA00022989"/>
    </source>
</evidence>
<gene>
    <name evidence="12" type="ORF">CBR_g46815</name>
</gene>
<dbReference type="GO" id="GO:0000155">
    <property type="term" value="F:phosphorelay sensor kinase activity"/>
    <property type="evidence" value="ECO:0007669"/>
    <property type="project" value="InterPro"/>
</dbReference>
<dbReference type="InterPro" id="IPR043502">
    <property type="entry name" value="DNA/RNA_pol_sf"/>
</dbReference>
<keyword evidence="8 10" id="KW-0472">Membrane</keyword>
<dbReference type="PRINTS" id="PR00344">
    <property type="entry name" value="BCTRLSENSOR"/>
</dbReference>
<evidence type="ECO:0000256" key="5">
    <source>
        <dbReference type="ARBA" id="ARBA00022692"/>
    </source>
</evidence>
<dbReference type="GO" id="GO:0004519">
    <property type="term" value="F:endonuclease activity"/>
    <property type="evidence" value="ECO:0007669"/>
    <property type="project" value="UniProtKB-KW"/>
</dbReference>
<dbReference type="Gene3D" id="1.10.340.70">
    <property type="match status" value="1"/>
</dbReference>